<keyword evidence="14" id="KW-1185">Reference proteome</keyword>
<dbReference type="PANTHER" id="PTHR42837:SF2">
    <property type="entry name" value="MEMBRANE METALLOPROTEASE ARASP2, CHLOROPLASTIC-RELATED"/>
    <property type="match status" value="1"/>
</dbReference>
<keyword evidence="9 11" id="KW-0482">Metalloprotease</keyword>
<evidence type="ECO:0000256" key="4">
    <source>
        <dbReference type="ARBA" id="ARBA00022670"/>
    </source>
</evidence>
<keyword evidence="7 11" id="KW-0862">Zinc</keyword>
<proteinExistence type="inferred from homology"/>
<dbReference type="GO" id="GO:0046872">
    <property type="term" value="F:metal ion binding"/>
    <property type="evidence" value="ECO:0007669"/>
    <property type="project" value="UniProtKB-KW"/>
</dbReference>
<evidence type="ECO:0000256" key="10">
    <source>
        <dbReference type="ARBA" id="ARBA00023136"/>
    </source>
</evidence>
<reference evidence="13 14" key="1">
    <citation type="journal article" date="2017" name="Front. Microbiol.">
        <title>Labilibaculum manganireducens gen. nov., sp. nov. and Labilibaculum filiforme sp. nov., Novel Bacteroidetes Isolated from Subsurface Sediments of the Baltic Sea.</title>
        <authorList>
            <person name="Vandieken V."/>
            <person name="Marshall I.P."/>
            <person name="Niemann H."/>
            <person name="Engelen B."/>
            <person name="Cypionka H."/>
        </authorList>
    </citation>
    <scope>NUCLEOTIDE SEQUENCE [LARGE SCALE GENOMIC DNA]</scope>
    <source>
        <strain evidence="13 14">59.16B</strain>
    </source>
</reference>
<evidence type="ECO:0000256" key="9">
    <source>
        <dbReference type="ARBA" id="ARBA00023049"/>
    </source>
</evidence>
<evidence type="ECO:0000313" key="13">
    <source>
        <dbReference type="EMBL" id="PKQ62731.1"/>
    </source>
</evidence>
<dbReference type="InterPro" id="IPR036034">
    <property type="entry name" value="PDZ_sf"/>
</dbReference>
<keyword evidence="4 13" id="KW-0645">Protease</keyword>
<dbReference type="AlphaFoldDB" id="A0A2N3HXG5"/>
<evidence type="ECO:0000256" key="8">
    <source>
        <dbReference type="ARBA" id="ARBA00022989"/>
    </source>
</evidence>
<evidence type="ECO:0000256" key="7">
    <source>
        <dbReference type="ARBA" id="ARBA00022833"/>
    </source>
</evidence>
<keyword evidence="5 11" id="KW-0812">Transmembrane</keyword>
<dbReference type="PANTHER" id="PTHR42837">
    <property type="entry name" value="REGULATOR OF SIGMA-E PROTEASE RSEP"/>
    <property type="match status" value="1"/>
</dbReference>
<feature type="domain" description="PDZ" evidence="12">
    <location>
        <begin position="213"/>
        <end position="285"/>
    </location>
</feature>
<dbReference type="InterPro" id="IPR001478">
    <property type="entry name" value="PDZ"/>
</dbReference>
<evidence type="ECO:0000256" key="5">
    <source>
        <dbReference type="ARBA" id="ARBA00022692"/>
    </source>
</evidence>
<dbReference type="RefSeq" id="WP_101261491.1">
    <property type="nucleotide sequence ID" value="NZ_MVDD01000007.1"/>
</dbReference>
<evidence type="ECO:0000256" key="6">
    <source>
        <dbReference type="ARBA" id="ARBA00022801"/>
    </source>
</evidence>
<dbReference type="GO" id="GO:0004222">
    <property type="term" value="F:metalloendopeptidase activity"/>
    <property type="evidence" value="ECO:0007669"/>
    <property type="project" value="InterPro"/>
</dbReference>
<comment type="caution">
    <text evidence="13">The sequence shown here is derived from an EMBL/GenBank/DDBJ whole genome shotgun (WGS) entry which is preliminary data.</text>
</comment>
<sequence>MEVVVKIGQFLLSLSILVVLHELGHFAFAKLFKTRVEKFYMFFNPGFSLFKFTKGETEYGIGWLPLGGYVKISGMIDESMDKEQMKLPPEPYEFRSKPAWQRLLIMVGGVLVNFILAFVIYIAVLYSWGEQYLPVENVKYGVVCDSLAESIGLQDGDKIVSLDNKKIEKFNDIIPDILLNGPKSIQFIRNNEQQSIEIPSSFVPALLERSSKGFALSPVFDIRYPYSAISIGKVVEESPASEAGILKGDKIVSIDSVGFEYYDQLQTNLLANKSKEVLVQLNRDGELLQVKLTVGDDGKLGFYPQMEAGVLEYATLKYSFVESIPAGFNKGIDKLSDYLKQFKLIFSSETKAYKSIGGFITIGSIFPGVWDWHAFWNLTAFLSIILAIMNILPIPALDGGHVMFLMYEIVTGRKPGDKFMEYAQITGMVLLFGLLIFANGNDIVKWISNMK</sequence>
<evidence type="ECO:0000313" key="14">
    <source>
        <dbReference type="Proteomes" id="UP000233535"/>
    </source>
</evidence>
<protein>
    <recommendedName>
        <fullName evidence="11">Zinc metalloprotease</fullName>
        <ecNumber evidence="11">3.4.24.-</ecNumber>
    </recommendedName>
</protein>
<dbReference type="OrthoDB" id="9782003at2"/>
<evidence type="ECO:0000256" key="1">
    <source>
        <dbReference type="ARBA" id="ARBA00001947"/>
    </source>
</evidence>
<comment type="cofactor">
    <cofactor evidence="1 11">
        <name>Zn(2+)</name>
        <dbReference type="ChEBI" id="CHEBI:29105"/>
    </cofactor>
</comment>
<feature type="transmembrane region" description="Helical" evidence="11">
    <location>
        <begin position="103"/>
        <end position="126"/>
    </location>
</feature>
<evidence type="ECO:0000256" key="11">
    <source>
        <dbReference type="RuleBase" id="RU362031"/>
    </source>
</evidence>
<dbReference type="EMBL" id="MVDD01000007">
    <property type="protein sequence ID" value="PKQ62731.1"/>
    <property type="molecule type" value="Genomic_DNA"/>
</dbReference>
<comment type="subcellular location">
    <subcellularLocation>
        <location evidence="2">Membrane</location>
        <topology evidence="2">Multi-pass membrane protein</topology>
    </subcellularLocation>
</comment>
<dbReference type="Pfam" id="PF02163">
    <property type="entry name" value="Peptidase_M50"/>
    <property type="match status" value="1"/>
</dbReference>
<dbReference type="CDD" id="cd06163">
    <property type="entry name" value="S2P-M50_PDZ_RseP-like"/>
    <property type="match status" value="1"/>
</dbReference>
<comment type="similarity">
    <text evidence="3 11">Belongs to the peptidase M50B family.</text>
</comment>
<keyword evidence="8 11" id="KW-1133">Transmembrane helix</keyword>
<evidence type="ECO:0000256" key="3">
    <source>
        <dbReference type="ARBA" id="ARBA00007931"/>
    </source>
</evidence>
<feature type="transmembrane region" description="Helical" evidence="11">
    <location>
        <begin position="352"/>
        <end position="370"/>
    </location>
</feature>
<keyword evidence="6 11" id="KW-0378">Hydrolase</keyword>
<dbReference type="Proteomes" id="UP000233535">
    <property type="component" value="Unassembled WGS sequence"/>
</dbReference>
<dbReference type="Gene3D" id="2.30.42.10">
    <property type="match status" value="2"/>
</dbReference>
<dbReference type="SMART" id="SM00228">
    <property type="entry name" value="PDZ"/>
    <property type="match status" value="1"/>
</dbReference>
<dbReference type="CDD" id="cd23081">
    <property type="entry name" value="cpPDZ_EcRseP-like"/>
    <property type="match status" value="1"/>
</dbReference>
<keyword evidence="10 11" id="KW-0472">Membrane</keyword>
<feature type="transmembrane region" description="Helical" evidence="11">
    <location>
        <begin position="419"/>
        <end position="438"/>
    </location>
</feature>
<dbReference type="GO" id="GO:0006508">
    <property type="term" value="P:proteolysis"/>
    <property type="evidence" value="ECO:0007669"/>
    <property type="project" value="UniProtKB-KW"/>
</dbReference>
<dbReference type="InterPro" id="IPR004387">
    <property type="entry name" value="Pept_M50_Zn"/>
</dbReference>
<gene>
    <name evidence="13" type="ORF">BZG02_10995</name>
</gene>
<accession>A0A2N3HXG5</accession>
<dbReference type="InterPro" id="IPR008915">
    <property type="entry name" value="Peptidase_M50"/>
</dbReference>
<evidence type="ECO:0000259" key="12">
    <source>
        <dbReference type="PROSITE" id="PS50106"/>
    </source>
</evidence>
<organism evidence="13 14">
    <name type="scientific">Labilibaculum filiforme</name>
    <dbReference type="NCBI Taxonomy" id="1940526"/>
    <lineage>
        <taxon>Bacteria</taxon>
        <taxon>Pseudomonadati</taxon>
        <taxon>Bacteroidota</taxon>
        <taxon>Bacteroidia</taxon>
        <taxon>Marinilabiliales</taxon>
        <taxon>Marinifilaceae</taxon>
        <taxon>Labilibaculum</taxon>
    </lineage>
</organism>
<dbReference type="PROSITE" id="PS50106">
    <property type="entry name" value="PDZ"/>
    <property type="match status" value="1"/>
</dbReference>
<evidence type="ECO:0000256" key="2">
    <source>
        <dbReference type="ARBA" id="ARBA00004141"/>
    </source>
</evidence>
<dbReference type="SUPFAM" id="SSF50156">
    <property type="entry name" value="PDZ domain-like"/>
    <property type="match status" value="2"/>
</dbReference>
<name>A0A2N3HXG5_9BACT</name>
<dbReference type="EC" id="3.4.24.-" evidence="11"/>
<dbReference type="GO" id="GO:0016020">
    <property type="term" value="C:membrane"/>
    <property type="evidence" value="ECO:0007669"/>
    <property type="project" value="UniProtKB-SubCell"/>
</dbReference>
<dbReference type="NCBIfam" id="TIGR00054">
    <property type="entry name" value="RIP metalloprotease RseP"/>
    <property type="match status" value="1"/>
</dbReference>
<feature type="transmembrane region" description="Helical" evidence="11">
    <location>
        <begin position="376"/>
        <end position="398"/>
    </location>
</feature>
<keyword evidence="11" id="KW-0479">Metal-binding</keyword>